<evidence type="ECO:0000313" key="2">
    <source>
        <dbReference type="EMBL" id="KAE8657942.1"/>
    </source>
</evidence>
<accession>A0A6A2WGB8</accession>
<evidence type="ECO:0000256" key="1">
    <source>
        <dbReference type="SAM" id="MobiDB-lite"/>
    </source>
</evidence>
<feature type="region of interest" description="Disordered" evidence="1">
    <location>
        <begin position="1"/>
        <end position="23"/>
    </location>
</feature>
<feature type="compositionally biased region" description="Basic residues" evidence="1">
    <location>
        <begin position="11"/>
        <end position="21"/>
    </location>
</feature>
<sequence length="83" mass="9829">MRWAPTPRIKPSPRKSRRGSRFRSSQYRGVIFYRRTGRWESPIWGCGKQVYLGGIDTTMLPPEYMIELQSSSGELIRYQLQFE</sequence>
<dbReference type="GO" id="GO:0003700">
    <property type="term" value="F:DNA-binding transcription factor activity"/>
    <property type="evidence" value="ECO:0007669"/>
    <property type="project" value="InterPro"/>
</dbReference>
<dbReference type="EMBL" id="VEPZ02001749">
    <property type="protein sequence ID" value="KAE8657942.1"/>
    <property type="molecule type" value="Genomic_DNA"/>
</dbReference>
<dbReference type="Gene3D" id="3.30.730.10">
    <property type="entry name" value="AP2/ERF domain"/>
    <property type="match status" value="1"/>
</dbReference>
<evidence type="ECO:0000313" key="3">
    <source>
        <dbReference type="Proteomes" id="UP000436088"/>
    </source>
</evidence>
<name>A0A6A2WGB8_HIBSY</name>
<dbReference type="PANTHER" id="PTHR32467:SF213">
    <property type="entry name" value="OS03G0770700 PROTEIN"/>
    <property type="match status" value="1"/>
</dbReference>
<keyword evidence="3" id="KW-1185">Reference proteome</keyword>
<dbReference type="Proteomes" id="UP000436088">
    <property type="component" value="Unassembled WGS sequence"/>
</dbReference>
<proteinExistence type="predicted"/>
<protein>
    <submittedName>
        <fullName evidence="2">Uncharacterized protein</fullName>
    </submittedName>
</protein>
<organism evidence="2 3">
    <name type="scientific">Hibiscus syriacus</name>
    <name type="common">Rose of Sharon</name>
    <dbReference type="NCBI Taxonomy" id="106335"/>
    <lineage>
        <taxon>Eukaryota</taxon>
        <taxon>Viridiplantae</taxon>
        <taxon>Streptophyta</taxon>
        <taxon>Embryophyta</taxon>
        <taxon>Tracheophyta</taxon>
        <taxon>Spermatophyta</taxon>
        <taxon>Magnoliopsida</taxon>
        <taxon>eudicotyledons</taxon>
        <taxon>Gunneridae</taxon>
        <taxon>Pentapetalae</taxon>
        <taxon>rosids</taxon>
        <taxon>malvids</taxon>
        <taxon>Malvales</taxon>
        <taxon>Malvaceae</taxon>
        <taxon>Malvoideae</taxon>
        <taxon>Hibiscus</taxon>
    </lineage>
</organism>
<gene>
    <name evidence="2" type="ORF">F3Y22_tig00116976pilonHSYRG00157</name>
</gene>
<dbReference type="AlphaFoldDB" id="A0A6A2WGB8"/>
<dbReference type="PANTHER" id="PTHR32467">
    <property type="entry name" value="AP2-LIKE ETHYLENE-RESPONSIVE TRANSCRIPTION FACTOR"/>
    <property type="match status" value="1"/>
</dbReference>
<reference evidence="2" key="1">
    <citation type="submission" date="2019-09" db="EMBL/GenBank/DDBJ databases">
        <title>Draft genome information of white flower Hibiscus syriacus.</title>
        <authorList>
            <person name="Kim Y.-M."/>
        </authorList>
    </citation>
    <scope>NUCLEOTIDE SEQUENCE [LARGE SCALE GENOMIC DNA]</scope>
    <source>
        <strain evidence="2">YM2019G1</strain>
    </source>
</reference>
<dbReference type="InterPro" id="IPR036955">
    <property type="entry name" value="AP2/ERF_dom_sf"/>
</dbReference>
<comment type="caution">
    <text evidence="2">The sequence shown here is derived from an EMBL/GenBank/DDBJ whole genome shotgun (WGS) entry which is preliminary data.</text>
</comment>